<evidence type="ECO:0000256" key="1">
    <source>
        <dbReference type="ARBA" id="ARBA00004141"/>
    </source>
</evidence>
<evidence type="ECO:0000313" key="8">
    <source>
        <dbReference type="EMBL" id="GFR09291.1"/>
    </source>
</evidence>
<dbReference type="OrthoDB" id="6433424at2759"/>
<keyword evidence="8" id="KW-0675">Receptor</keyword>
<dbReference type="CDD" id="cd15039">
    <property type="entry name" value="7tmB3_Methuselah-like"/>
    <property type="match status" value="1"/>
</dbReference>
<evidence type="ECO:0000256" key="2">
    <source>
        <dbReference type="ARBA" id="ARBA00022692"/>
    </source>
</evidence>
<gene>
    <name evidence="8" type="primary">mth2</name>
    <name evidence="8" type="ORF">TNCT_574271</name>
</gene>
<feature type="transmembrane region" description="Helical" evidence="5">
    <location>
        <begin position="157"/>
        <end position="174"/>
    </location>
</feature>
<dbReference type="Pfam" id="PF00002">
    <property type="entry name" value="7tm_2"/>
    <property type="match status" value="1"/>
</dbReference>
<dbReference type="InterPro" id="IPR017981">
    <property type="entry name" value="GPCR_2-like_7TM"/>
</dbReference>
<feature type="transmembrane region" description="Helical" evidence="5">
    <location>
        <begin position="281"/>
        <end position="307"/>
    </location>
</feature>
<feature type="signal peptide" evidence="6">
    <location>
        <begin position="1"/>
        <end position="22"/>
    </location>
</feature>
<dbReference type="Proteomes" id="UP000887116">
    <property type="component" value="Unassembled WGS sequence"/>
</dbReference>
<evidence type="ECO:0000256" key="6">
    <source>
        <dbReference type="SAM" id="SignalP"/>
    </source>
</evidence>
<organism evidence="8 9">
    <name type="scientific">Trichonephila clavata</name>
    <name type="common">Joro spider</name>
    <name type="synonym">Nephila clavata</name>
    <dbReference type="NCBI Taxonomy" id="2740835"/>
    <lineage>
        <taxon>Eukaryota</taxon>
        <taxon>Metazoa</taxon>
        <taxon>Ecdysozoa</taxon>
        <taxon>Arthropoda</taxon>
        <taxon>Chelicerata</taxon>
        <taxon>Arachnida</taxon>
        <taxon>Araneae</taxon>
        <taxon>Araneomorphae</taxon>
        <taxon>Entelegynae</taxon>
        <taxon>Araneoidea</taxon>
        <taxon>Nephilidae</taxon>
        <taxon>Trichonephila</taxon>
    </lineage>
</organism>
<proteinExistence type="predicted"/>
<feature type="transmembrane region" description="Helical" evidence="5">
    <location>
        <begin position="234"/>
        <end position="254"/>
    </location>
</feature>
<feature type="domain" description="G-protein coupled receptors family 2 profile 2" evidence="7">
    <location>
        <begin position="121"/>
        <end position="379"/>
    </location>
</feature>
<protein>
    <submittedName>
        <fullName evidence="8">G-protein coupled receptor Mth2</fullName>
    </submittedName>
</protein>
<comment type="caution">
    <text evidence="8">The sequence shown here is derived from an EMBL/GenBank/DDBJ whole genome shotgun (WGS) entry which is preliminary data.</text>
</comment>
<dbReference type="GO" id="GO:0004930">
    <property type="term" value="F:G protein-coupled receptor activity"/>
    <property type="evidence" value="ECO:0007669"/>
    <property type="project" value="InterPro"/>
</dbReference>
<feature type="transmembrane region" description="Helical" evidence="5">
    <location>
        <begin position="328"/>
        <end position="348"/>
    </location>
</feature>
<keyword evidence="3 5" id="KW-1133">Transmembrane helix</keyword>
<dbReference type="EMBL" id="BMAO01006520">
    <property type="protein sequence ID" value="GFR09291.1"/>
    <property type="molecule type" value="Genomic_DNA"/>
</dbReference>
<feature type="transmembrane region" description="Helical" evidence="5">
    <location>
        <begin position="354"/>
        <end position="377"/>
    </location>
</feature>
<dbReference type="Gene3D" id="1.20.1070.10">
    <property type="entry name" value="Rhodopsin 7-helix transmembrane proteins"/>
    <property type="match status" value="1"/>
</dbReference>
<dbReference type="PANTHER" id="PTHR45902:SF4">
    <property type="entry name" value="G-PROTEIN COUPLED RECEPTORS FAMILY 2 PROFILE 2 DOMAIN-CONTAINING PROTEIN"/>
    <property type="match status" value="1"/>
</dbReference>
<dbReference type="GO" id="GO:0007166">
    <property type="term" value="P:cell surface receptor signaling pathway"/>
    <property type="evidence" value="ECO:0007669"/>
    <property type="project" value="InterPro"/>
</dbReference>
<keyword evidence="2 5" id="KW-0812">Transmembrane</keyword>
<dbReference type="AlphaFoldDB" id="A0A8X6JJR5"/>
<comment type="subcellular location">
    <subcellularLocation>
        <location evidence="1">Membrane</location>
        <topology evidence="1">Multi-pass membrane protein</topology>
    </subcellularLocation>
</comment>
<feature type="chain" id="PRO_5036479582" evidence="6">
    <location>
        <begin position="23"/>
        <end position="439"/>
    </location>
</feature>
<accession>A0A8X6JJR5</accession>
<evidence type="ECO:0000256" key="5">
    <source>
        <dbReference type="SAM" id="Phobius"/>
    </source>
</evidence>
<dbReference type="InterPro" id="IPR053231">
    <property type="entry name" value="GPCR_LN-TM7"/>
</dbReference>
<reference evidence="8" key="1">
    <citation type="submission" date="2020-07" db="EMBL/GenBank/DDBJ databases">
        <title>Multicomponent nature underlies the extraordinary mechanical properties of spider dragline silk.</title>
        <authorList>
            <person name="Kono N."/>
            <person name="Nakamura H."/>
            <person name="Mori M."/>
            <person name="Yoshida Y."/>
            <person name="Ohtoshi R."/>
            <person name="Malay A.D."/>
            <person name="Moran D.A.P."/>
            <person name="Tomita M."/>
            <person name="Numata K."/>
            <person name="Arakawa K."/>
        </authorList>
    </citation>
    <scope>NUCLEOTIDE SEQUENCE</scope>
</reference>
<keyword evidence="9" id="KW-1185">Reference proteome</keyword>
<keyword evidence="4 5" id="KW-0472">Membrane</keyword>
<evidence type="ECO:0000313" key="9">
    <source>
        <dbReference type="Proteomes" id="UP000887116"/>
    </source>
</evidence>
<dbReference type="GO" id="GO:0016020">
    <property type="term" value="C:membrane"/>
    <property type="evidence" value="ECO:0007669"/>
    <property type="project" value="UniProtKB-SubCell"/>
</dbReference>
<feature type="transmembrane region" description="Helical" evidence="5">
    <location>
        <begin position="123"/>
        <end position="145"/>
    </location>
</feature>
<evidence type="ECO:0000256" key="4">
    <source>
        <dbReference type="ARBA" id="ARBA00023136"/>
    </source>
</evidence>
<keyword evidence="6" id="KW-0732">Signal</keyword>
<dbReference type="PRINTS" id="PR00249">
    <property type="entry name" value="GPCRSECRETIN"/>
</dbReference>
<dbReference type="PROSITE" id="PS50261">
    <property type="entry name" value="G_PROTEIN_RECEP_F2_4"/>
    <property type="match status" value="1"/>
</dbReference>
<dbReference type="SUPFAM" id="SSF81321">
    <property type="entry name" value="Family A G protein-coupled receptor-like"/>
    <property type="match status" value="1"/>
</dbReference>
<dbReference type="InterPro" id="IPR000832">
    <property type="entry name" value="GPCR_2_secretin-like"/>
</dbReference>
<evidence type="ECO:0000256" key="3">
    <source>
        <dbReference type="ARBA" id="ARBA00022989"/>
    </source>
</evidence>
<dbReference type="PANTHER" id="PTHR45902">
    <property type="entry name" value="LATROPHILIN RECEPTOR-LIKE PROTEIN A"/>
    <property type="match status" value="1"/>
</dbReference>
<evidence type="ECO:0000259" key="7">
    <source>
        <dbReference type="PROSITE" id="PS50261"/>
    </source>
</evidence>
<name>A0A8X6JJR5_TRICU</name>
<sequence>MHKKIIRIALLEAFIAFSCINALNETTTTLDSDDDSDVTIIQSDKDLYLDKHESLKSCFSFDLEPDEYVIFPNKTAFVPIYNKTYEEYFYVLYGNYLRICAPPEVFNDDKLDYSSTASLSLKYLTLVGLGVSIVFLFIHIVVFALVPGLKNLPGWNLASLCFALLCSYLAMVISENGYISANPYLCVSVAVCTQFFFLASFLWMCIISFDVFRSMMTAVENLRKTNKEFKVKKYIISSIISWGVALTFTVAALITDNVEGVAETIKPHFEMHCWFKSKQSLLVFFAGPVFTLIVANFLLFGVTAHRICSSRSRSLPLSSNNPSMRKTYLMYLKLAIIMGATWIVGALAPVVNILFLWYLFASLNTLQGFFIFVAFTCTEKVRKYLKLTLLKKRRKSEVSQCAPTFQSYCNYSNSIEKDLDRIVDNKDKSAQIDTIVIHI</sequence>
<feature type="transmembrane region" description="Helical" evidence="5">
    <location>
        <begin position="194"/>
        <end position="213"/>
    </location>
</feature>